<gene>
    <name evidence="2" type="ORF">AKJ51_04850</name>
</gene>
<reference evidence="2 3" key="1">
    <citation type="journal article" date="2016" name="Sci. Rep.">
        <title>Metabolic traits of an uncultured archaeal lineage -MSBL1- from brine pools of the Red Sea.</title>
        <authorList>
            <person name="Mwirichia R."/>
            <person name="Alam I."/>
            <person name="Rashid M."/>
            <person name="Vinu M."/>
            <person name="Ba-Alawi W."/>
            <person name="Anthony Kamau A."/>
            <person name="Kamanda Ngugi D."/>
            <person name="Goker M."/>
            <person name="Klenk H.P."/>
            <person name="Bajic V."/>
            <person name="Stingl U."/>
        </authorList>
    </citation>
    <scope>NUCLEOTIDE SEQUENCE [LARGE SCALE GENOMIC DNA]</scope>
    <source>
        <strain evidence="2">SCGC-AAA382A20</strain>
    </source>
</reference>
<accession>A0A133VH45</accession>
<dbReference type="SUPFAM" id="SSF54523">
    <property type="entry name" value="Pili subunits"/>
    <property type="match status" value="1"/>
</dbReference>
<keyword evidence="1" id="KW-0812">Transmembrane</keyword>
<dbReference type="InterPro" id="IPR045584">
    <property type="entry name" value="Pilin-like"/>
</dbReference>
<keyword evidence="1" id="KW-1133">Transmembrane helix</keyword>
<evidence type="ECO:0000313" key="3">
    <source>
        <dbReference type="Proteomes" id="UP000070263"/>
    </source>
</evidence>
<dbReference type="AlphaFoldDB" id="A0A133VH45"/>
<evidence type="ECO:0000256" key="1">
    <source>
        <dbReference type="SAM" id="Phobius"/>
    </source>
</evidence>
<feature type="transmembrane region" description="Helical" evidence="1">
    <location>
        <begin position="21"/>
        <end position="46"/>
    </location>
</feature>
<keyword evidence="3" id="KW-1185">Reference proteome</keyword>
<protein>
    <submittedName>
        <fullName evidence="2">Uncharacterized protein</fullName>
    </submittedName>
</protein>
<dbReference type="EMBL" id="LHYE01000083">
    <property type="protein sequence ID" value="KXB05752.1"/>
    <property type="molecule type" value="Genomic_DNA"/>
</dbReference>
<name>A0A133VH45_9EURY</name>
<keyword evidence="1" id="KW-0472">Membrane</keyword>
<sequence>MGKKITNNNKLQSSIVKRLSSFFTLVEMLVAVALGVIILGVAVTAFKQGGDVASVSHAKTEAVHNARVALSMVERDLQNAYLEPGGNVFIGTDNSPRDRLELLTLSEQAGVTGYAHVGYYLTNTDGQVLKRYYDTSSTFWPSASKPWNSAPASPEEYVAGFGIQELELRYYYDGYWFREWNSWDTSGYLYNDKNGSVSWESDEEVWSDEDDSGTYNSGDVKVYYGDDGSWDTPTGAKSFDLFYRRLPEVVEVTIEVIDSDGVLAKEQYNPIQIRRLIELPK</sequence>
<evidence type="ECO:0000313" key="2">
    <source>
        <dbReference type="EMBL" id="KXB05752.1"/>
    </source>
</evidence>
<dbReference type="Proteomes" id="UP000070263">
    <property type="component" value="Unassembled WGS sequence"/>
</dbReference>
<comment type="caution">
    <text evidence="2">The sequence shown here is derived from an EMBL/GenBank/DDBJ whole genome shotgun (WGS) entry which is preliminary data.</text>
</comment>
<organism evidence="2 3">
    <name type="scientific">candidate division MSBL1 archaeon SCGC-AAA382A20</name>
    <dbReference type="NCBI Taxonomy" id="1698280"/>
    <lineage>
        <taxon>Archaea</taxon>
        <taxon>Methanobacteriati</taxon>
        <taxon>Methanobacteriota</taxon>
        <taxon>candidate division MSBL1</taxon>
    </lineage>
</organism>
<proteinExistence type="predicted"/>